<organism evidence="1 2">
    <name type="scientific">Setaria viridis</name>
    <name type="common">Green bristlegrass</name>
    <name type="synonym">Setaria italica subsp. viridis</name>
    <dbReference type="NCBI Taxonomy" id="4556"/>
    <lineage>
        <taxon>Eukaryota</taxon>
        <taxon>Viridiplantae</taxon>
        <taxon>Streptophyta</taxon>
        <taxon>Embryophyta</taxon>
        <taxon>Tracheophyta</taxon>
        <taxon>Spermatophyta</taxon>
        <taxon>Magnoliopsida</taxon>
        <taxon>Liliopsida</taxon>
        <taxon>Poales</taxon>
        <taxon>Poaceae</taxon>
        <taxon>PACMAD clade</taxon>
        <taxon>Panicoideae</taxon>
        <taxon>Panicodae</taxon>
        <taxon>Paniceae</taxon>
        <taxon>Cenchrinae</taxon>
        <taxon>Setaria</taxon>
    </lineage>
</organism>
<dbReference type="EMBL" id="CM016553">
    <property type="protein sequence ID" value="TKW31582.1"/>
    <property type="molecule type" value="Genomic_DNA"/>
</dbReference>
<proteinExistence type="predicted"/>
<dbReference type="Gramene" id="TKW31582">
    <property type="protein sequence ID" value="TKW31582"/>
    <property type="gene ID" value="SEVIR_2G114850v2"/>
</dbReference>
<evidence type="ECO:0000313" key="1">
    <source>
        <dbReference type="EMBL" id="TKW31582.1"/>
    </source>
</evidence>
<protein>
    <submittedName>
        <fullName evidence="1">Uncharacterized protein</fullName>
    </submittedName>
</protein>
<evidence type="ECO:0000313" key="2">
    <source>
        <dbReference type="Proteomes" id="UP000298652"/>
    </source>
</evidence>
<keyword evidence="2" id="KW-1185">Reference proteome</keyword>
<dbReference type="AlphaFoldDB" id="A0A4U6VQU5"/>
<reference evidence="1" key="1">
    <citation type="submission" date="2019-03" db="EMBL/GenBank/DDBJ databases">
        <title>WGS assembly of Setaria viridis.</title>
        <authorList>
            <person name="Huang P."/>
            <person name="Jenkins J."/>
            <person name="Grimwood J."/>
            <person name="Barry K."/>
            <person name="Healey A."/>
            <person name="Mamidi S."/>
            <person name="Sreedasyam A."/>
            <person name="Shu S."/>
            <person name="Feldman M."/>
            <person name="Wu J."/>
            <person name="Yu Y."/>
            <person name="Chen C."/>
            <person name="Johnson J."/>
            <person name="Rokhsar D."/>
            <person name="Baxter I."/>
            <person name="Schmutz J."/>
            <person name="Brutnell T."/>
            <person name="Kellogg E."/>
        </authorList>
    </citation>
    <scope>NUCLEOTIDE SEQUENCE [LARGE SCALE GENOMIC DNA]</scope>
</reference>
<accession>A0A4U6VQU5</accession>
<gene>
    <name evidence="1" type="ORF">SEVIR_2G114850v2</name>
</gene>
<name>A0A4U6VQU5_SETVI</name>
<sequence length="128" mass="14334">MILLSYRSNKGYSTNGGSKSEEQPQCMWQWVRVCFGDFGLLLETETNIEASGDKGDGGLQWFYTGRIGACMRSKPVHSSNGPTQSGWYLKVKDADECLRKSAAELDRIVFRCVTHVQSSMVKRGNVMQ</sequence>
<dbReference type="Proteomes" id="UP000298652">
    <property type="component" value="Chromosome 2"/>
</dbReference>